<dbReference type="EMBL" id="PNBX01000047">
    <property type="protein sequence ID" value="TMO67971.1"/>
    <property type="molecule type" value="Genomic_DNA"/>
</dbReference>
<organism evidence="1 4">
    <name type="scientific">Pseudoalteromonas aurantia</name>
    <dbReference type="NCBI Taxonomy" id="43654"/>
    <lineage>
        <taxon>Bacteria</taxon>
        <taxon>Pseudomonadati</taxon>
        <taxon>Pseudomonadota</taxon>
        <taxon>Gammaproteobacteria</taxon>
        <taxon>Alteromonadales</taxon>
        <taxon>Pseudoalteromonadaceae</taxon>
        <taxon>Pseudoalteromonas</taxon>
    </lineage>
</organism>
<evidence type="ECO:0000313" key="3">
    <source>
        <dbReference type="Proteomes" id="UP000307164"/>
    </source>
</evidence>
<name>A0A5S3V7W7_9GAMM</name>
<accession>A0A5S3V7W7</accession>
<dbReference type="Proteomes" id="UP000307217">
    <property type="component" value="Unassembled WGS sequence"/>
</dbReference>
<reference evidence="3 4" key="1">
    <citation type="submission" date="2018-01" db="EMBL/GenBank/DDBJ databases">
        <authorList>
            <person name="Paulsen S."/>
            <person name="Gram L.K."/>
        </authorList>
    </citation>
    <scope>NUCLEOTIDE SEQUENCE [LARGE SCALE GENOMIC DNA]</scope>
    <source>
        <strain evidence="1 4">S3790</strain>
        <strain evidence="2 3">S3895</strain>
    </source>
</reference>
<dbReference type="RefSeq" id="WP_138592033.1">
    <property type="nucleotide sequence ID" value="NZ_PNBW01000120.1"/>
</dbReference>
<protein>
    <submittedName>
        <fullName evidence="1">Uncharacterized protein</fullName>
    </submittedName>
</protein>
<keyword evidence="3" id="KW-1185">Reference proteome</keyword>
<dbReference type="OrthoDB" id="6303611at2"/>
<dbReference type="EMBL" id="PNBW01000120">
    <property type="protein sequence ID" value="TMO70977.1"/>
    <property type="molecule type" value="Genomic_DNA"/>
</dbReference>
<gene>
    <name evidence="1" type="ORF">CWC19_11665</name>
    <name evidence="2" type="ORF">CWC20_18825</name>
</gene>
<dbReference type="AlphaFoldDB" id="A0A5S3V7W7"/>
<evidence type="ECO:0000313" key="1">
    <source>
        <dbReference type="EMBL" id="TMO67971.1"/>
    </source>
</evidence>
<evidence type="ECO:0000313" key="2">
    <source>
        <dbReference type="EMBL" id="TMO70977.1"/>
    </source>
</evidence>
<sequence length="66" mass="7089">MLLKLNKKKIKTLSQDAAKIPSDMTPGIAGGAQADSSYRTYRCQQNTNLCLTDGPECPGNLTSRAC</sequence>
<proteinExistence type="predicted"/>
<dbReference type="Proteomes" id="UP000307164">
    <property type="component" value="Unassembled WGS sequence"/>
</dbReference>
<comment type="caution">
    <text evidence="1">The sequence shown here is derived from an EMBL/GenBank/DDBJ whole genome shotgun (WGS) entry which is preliminary data.</text>
</comment>
<reference evidence="4" key="2">
    <citation type="submission" date="2019-06" db="EMBL/GenBank/DDBJ databases">
        <title>Co-occurence of chitin degradation, pigmentation and bioactivity in marine Pseudoalteromonas.</title>
        <authorList>
            <person name="Sonnenschein E.C."/>
            <person name="Bech P.K."/>
        </authorList>
    </citation>
    <scope>NUCLEOTIDE SEQUENCE [LARGE SCALE GENOMIC DNA]</scope>
    <source>
        <strain evidence="4">S3790</strain>
    </source>
</reference>
<reference evidence="1" key="3">
    <citation type="submission" date="2019-09" db="EMBL/GenBank/DDBJ databases">
        <title>Co-occurence of chitin degradation, pigmentation and bioactivity in marine Pseudoalteromonas.</title>
        <authorList>
            <person name="Sonnenschein E.C."/>
            <person name="Bech P.K."/>
        </authorList>
    </citation>
    <scope>NUCLEOTIDE SEQUENCE</scope>
    <source>
        <strain evidence="1">S3790</strain>
        <strain evidence="2 3">S3895</strain>
    </source>
</reference>
<evidence type="ECO:0000313" key="4">
    <source>
        <dbReference type="Proteomes" id="UP000307217"/>
    </source>
</evidence>